<dbReference type="AlphaFoldDB" id="A0A9Q1JGG2"/>
<dbReference type="EMBL" id="JAKOGI010002817">
    <property type="protein sequence ID" value="KAJ8421279.1"/>
    <property type="molecule type" value="Genomic_DNA"/>
</dbReference>
<sequence length="162" mass="18190">MKAVKHDPKPIQGFEYEPIPGFIMRNECPEGEPNTLSGETLEGSSKPSRPLRKLTTTSLSLDPSTLSEEIHTKSFFTSQLAKGKLNHFSRQDRGDNQVLHNPGEKKDNDTDSDIEVIATIVRGVNNKEIRKLSQVLATKRLKPLIRPTMMFGPKDIRPLQTL</sequence>
<proteinExistence type="predicted"/>
<dbReference type="Proteomes" id="UP001153076">
    <property type="component" value="Unassembled WGS sequence"/>
</dbReference>
<keyword evidence="3" id="KW-1185">Reference proteome</keyword>
<gene>
    <name evidence="2" type="ORF">Cgig2_027298</name>
</gene>
<reference evidence="2" key="1">
    <citation type="submission" date="2022-04" db="EMBL/GenBank/DDBJ databases">
        <title>Carnegiea gigantea Genome sequencing and assembly v2.</title>
        <authorList>
            <person name="Copetti D."/>
            <person name="Sanderson M.J."/>
            <person name="Burquez A."/>
            <person name="Wojciechowski M.F."/>
        </authorList>
    </citation>
    <scope>NUCLEOTIDE SEQUENCE</scope>
    <source>
        <strain evidence="2">SGP5-SGP5p</strain>
        <tissue evidence="2">Aerial part</tissue>
    </source>
</reference>
<accession>A0A9Q1JGG2</accession>
<evidence type="ECO:0000313" key="2">
    <source>
        <dbReference type="EMBL" id="KAJ8421279.1"/>
    </source>
</evidence>
<feature type="compositionally biased region" description="Polar residues" evidence="1">
    <location>
        <begin position="34"/>
        <end position="47"/>
    </location>
</feature>
<dbReference type="OrthoDB" id="1752268at2759"/>
<feature type="region of interest" description="Disordered" evidence="1">
    <location>
        <begin position="26"/>
        <end position="56"/>
    </location>
</feature>
<name>A0A9Q1JGG2_9CARY</name>
<feature type="region of interest" description="Disordered" evidence="1">
    <location>
        <begin position="86"/>
        <end position="110"/>
    </location>
</feature>
<evidence type="ECO:0000313" key="3">
    <source>
        <dbReference type="Proteomes" id="UP001153076"/>
    </source>
</evidence>
<protein>
    <submittedName>
        <fullName evidence="2">Uncharacterized protein</fullName>
    </submittedName>
</protein>
<organism evidence="2 3">
    <name type="scientific">Carnegiea gigantea</name>
    <dbReference type="NCBI Taxonomy" id="171969"/>
    <lineage>
        <taxon>Eukaryota</taxon>
        <taxon>Viridiplantae</taxon>
        <taxon>Streptophyta</taxon>
        <taxon>Embryophyta</taxon>
        <taxon>Tracheophyta</taxon>
        <taxon>Spermatophyta</taxon>
        <taxon>Magnoliopsida</taxon>
        <taxon>eudicotyledons</taxon>
        <taxon>Gunneridae</taxon>
        <taxon>Pentapetalae</taxon>
        <taxon>Caryophyllales</taxon>
        <taxon>Cactineae</taxon>
        <taxon>Cactaceae</taxon>
        <taxon>Cactoideae</taxon>
        <taxon>Echinocereeae</taxon>
        <taxon>Carnegiea</taxon>
    </lineage>
</organism>
<comment type="caution">
    <text evidence="2">The sequence shown here is derived from an EMBL/GenBank/DDBJ whole genome shotgun (WGS) entry which is preliminary data.</text>
</comment>
<evidence type="ECO:0000256" key="1">
    <source>
        <dbReference type="SAM" id="MobiDB-lite"/>
    </source>
</evidence>